<accession>A0A835P5Z3</accession>
<sequence>MTGDLQFQHYRLGEGGVAGALGAGTRGSAGPGRWSAYGGMTPSGCVTAIRVIISAHLSHQRSRQEYIGQDAV</sequence>
<keyword evidence="3" id="KW-1185">Reference proteome</keyword>
<organism evidence="2 3">
    <name type="scientific">Vanilla planifolia</name>
    <name type="common">Vanilla</name>
    <dbReference type="NCBI Taxonomy" id="51239"/>
    <lineage>
        <taxon>Eukaryota</taxon>
        <taxon>Viridiplantae</taxon>
        <taxon>Streptophyta</taxon>
        <taxon>Embryophyta</taxon>
        <taxon>Tracheophyta</taxon>
        <taxon>Spermatophyta</taxon>
        <taxon>Magnoliopsida</taxon>
        <taxon>Liliopsida</taxon>
        <taxon>Asparagales</taxon>
        <taxon>Orchidaceae</taxon>
        <taxon>Vanilloideae</taxon>
        <taxon>Vanilleae</taxon>
        <taxon>Vanilla</taxon>
    </lineage>
</organism>
<evidence type="ECO:0000313" key="3">
    <source>
        <dbReference type="Proteomes" id="UP000636800"/>
    </source>
</evidence>
<dbReference type="EMBL" id="JADCNM010000575">
    <property type="protein sequence ID" value="KAG0446474.1"/>
    <property type="molecule type" value="Genomic_DNA"/>
</dbReference>
<comment type="caution">
    <text evidence="2">The sequence shown here is derived from an EMBL/GenBank/DDBJ whole genome shotgun (WGS) entry which is preliminary data.</text>
</comment>
<dbReference type="Proteomes" id="UP000636800">
    <property type="component" value="Unassembled WGS sequence"/>
</dbReference>
<evidence type="ECO:0000313" key="1">
    <source>
        <dbReference type="EMBL" id="KAG0446474.1"/>
    </source>
</evidence>
<dbReference type="Proteomes" id="UP000639772">
    <property type="component" value="Unassembled WGS sequence"/>
</dbReference>
<protein>
    <submittedName>
        <fullName evidence="2">Uncharacterized protein</fullName>
    </submittedName>
</protein>
<reference evidence="3 4" key="1">
    <citation type="journal article" date="2020" name="Nat. Food">
        <title>A phased Vanilla planifolia genome enables genetic improvement of flavour and production.</title>
        <authorList>
            <person name="Hasing T."/>
            <person name="Tang H."/>
            <person name="Brym M."/>
            <person name="Khazi F."/>
            <person name="Huang T."/>
            <person name="Chambers A.H."/>
        </authorList>
    </citation>
    <scope>NUCLEOTIDE SEQUENCE [LARGE SCALE GENOMIC DNA]</scope>
    <source>
        <tissue evidence="2">Leaf</tissue>
    </source>
</reference>
<dbReference type="AlphaFoldDB" id="A0A835P5Z3"/>
<gene>
    <name evidence="2" type="ORF">HPP92_028805</name>
    <name evidence="1" type="ORF">HPP92_028816</name>
</gene>
<evidence type="ECO:0000313" key="2">
    <source>
        <dbReference type="EMBL" id="KAG0446488.1"/>
    </source>
</evidence>
<evidence type="ECO:0000313" key="4">
    <source>
        <dbReference type="Proteomes" id="UP000639772"/>
    </source>
</evidence>
<dbReference type="EMBL" id="JADCNL010000574">
    <property type="protein sequence ID" value="KAG0446488.1"/>
    <property type="molecule type" value="Genomic_DNA"/>
</dbReference>
<proteinExistence type="predicted"/>
<name>A0A835P5Z3_VANPL</name>